<feature type="transmembrane region" description="Helical" evidence="1">
    <location>
        <begin position="117"/>
        <end position="138"/>
    </location>
</feature>
<gene>
    <name evidence="2" type="ORF">NWP17_06640</name>
</gene>
<dbReference type="Pfam" id="PF13440">
    <property type="entry name" value="Polysacc_synt_3"/>
    <property type="match status" value="1"/>
</dbReference>
<keyword evidence="1" id="KW-0812">Transmembrane</keyword>
<proteinExistence type="predicted"/>
<sequence>MIQSKLSHGFRNILVNVGWQFFYKILRIVVEPLVWVLIARYLGPEQLGIYNYALSFVALFNVLTGLGLRPLVVRDLVQHPGDKNLLLGTAFALKLSGGLLSLLLSIGIIWLSKPNDIGIRSLVTIFAISNIFQISSTINIWFESQIKSKITAYTTITAFIIIVIAKILLLITNAPLLAFAYITVLQVFIETVGAIIAYRITGELIQTWRASLSKAKAMLNQSWPLILAGIGTIFYLKIDQIMLGEISGIKEVGIYSAAIRFSEALYFVPSIITNTVFPALVKNKIDDKKIYQKNLQKLYNYMTWTAIIITILGASFAHPLIVLLYGEEYQAAGIILAIHTWSNIFIFWHQINMDWLVNEGLLKFPLFRQIMGAIANISLNFILIPKYGGVGAAIATVISYGIASYFAFFLTSKTQVAAKMMTLSLAFPFIIIWRKISIDKI</sequence>
<keyword evidence="1" id="KW-1133">Transmembrane helix</keyword>
<feature type="transmembrane region" description="Helical" evidence="1">
    <location>
        <begin position="301"/>
        <end position="325"/>
    </location>
</feature>
<accession>A0AA43KB79</accession>
<dbReference type="AlphaFoldDB" id="A0AA43KB79"/>
<feature type="transmembrane region" description="Helical" evidence="1">
    <location>
        <begin position="84"/>
        <end position="111"/>
    </location>
</feature>
<feature type="transmembrane region" description="Helical" evidence="1">
    <location>
        <begin position="21"/>
        <end position="43"/>
    </location>
</feature>
<feature type="transmembrane region" description="Helical" evidence="1">
    <location>
        <begin position="178"/>
        <end position="198"/>
    </location>
</feature>
<dbReference type="CDD" id="cd13128">
    <property type="entry name" value="MATE_Wzx_like"/>
    <property type="match status" value="1"/>
</dbReference>
<keyword evidence="3" id="KW-1185">Reference proteome</keyword>
<evidence type="ECO:0000313" key="2">
    <source>
        <dbReference type="EMBL" id="MDH6060117.1"/>
    </source>
</evidence>
<dbReference type="EMBL" id="JANQDH010000043">
    <property type="protein sequence ID" value="MDH6060117.1"/>
    <property type="molecule type" value="Genomic_DNA"/>
</dbReference>
<dbReference type="RefSeq" id="WP_280654129.1">
    <property type="nucleotide sequence ID" value="NZ_JANQDH010000043.1"/>
</dbReference>
<feature type="transmembrane region" description="Helical" evidence="1">
    <location>
        <begin position="150"/>
        <end position="172"/>
    </location>
</feature>
<comment type="caution">
    <text evidence="2">The sequence shown here is derived from an EMBL/GenBank/DDBJ whole genome shotgun (WGS) entry which is preliminary data.</text>
</comment>
<dbReference type="PANTHER" id="PTHR43424">
    <property type="entry name" value="LOCUS PUTATIVE PROTEIN 1-RELATED"/>
    <property type="match status" value="1"/>
</dbReference>
<keyword evidence="1" id="KW-0472">Membrane</keyword>
<protein>
    <submittedName>
        <fullName evidence="2">Flippase</fullName>
    </submittedName>
</protein>
<name>A0AA43KB79_9CYAN</name>
<feature type="transmembrane region" description="Helical" evidence="1">
    <location>
        <begin position="361"/>
        <end position="384"/>
    </location>
</feature>
<feature type="transmembrane region" description="Helical" evidence="1">
    <location>
        <begin position="49"/>
        <end position="72"/>
    </location>
</feature>
<organism evidence="2 3">
    <name type="scientific">Chrysosporum bergii ANA360D</name>
    <dbReference type="NCBI Taxonomy" id="617107"/>
    <lineage>
        <taxon>Bacteria</taxon>
        <taxon>Bacillati</taxon>
        <taxon>Cyanobacteriota</taxon>
        <taxon>Cyanophyceae</taxon>
        <taxon>Nostocales</taxon>
        <taxon>Nodulariaceae</taxon>
        <taxon>Chrysosporum</taxon>
    </lineage>
</organism>
<feature type="transmembrane region" description="Helical" evidence="1">
    <location>
        <begin position="390"/>
        <end position="410"/>
    </location>
</feature>
<evidence type="ECO:0000256" key="1">
    <source>
        <dbReference type="SAM" id="Phobius"/>
    </source>
</evidence>
<feature type="transmembrane region" description="Helical" evidence="1">
    <location>
        <begin position="417"/>
        <end position="436"/>
    </location>
</feature>
<dbReference type="Proteomes" id="UP001159387">
    <property type="component" value="Unassembled WGS sequence"/>
</dbReference>
<dbReference type="InterPro" id="IPR052556">
    <property type="entry name" value="PolySynth_Transporter"/>
</dbReference>
<evidence type="ECO:0000313" key="3">
    <source>
        <dbReference type="Proteomes" id="UP001159387"/>
    </source>
</evidence>
<feature type="transmembrane region" description="Helical" evidence="1">
    <location>
        <begin position="219"/>
        <end position="238"/>
    </location>
</feature>
<feature type="transmembrane region" description="Helical" evidence="1">
    <location>
        <begin position="331"/>
        <end position="349"/>
    </location>
</feature>
<reference evidence="2 3" key="1">
    <citation type="journal article" date="2023" name="J. Phycol.">
        <title>Chrysosporum ovalisporum is synonymous with the true-branching cyanobacterium Umezakia natans (Nostocales/Aphanizomenonaceae).</title>
        <authorList>
            <person name="McGregor G.B."/>
            <person name="Sendall B.C."/>
            <person name="Niiyama Y."/>
            <person name="Tuji A."/>
            <person name="Willis A."/>
        </authorList>
    </citation>
    <scope>NUCLEOTIDE SEQUENCE [LARGE SCALE GENOMIC DNA]</scope>
    <source>
        <strain evidence="2 3">ANA360D</strain>
    </source>
</reference>
<dbReference type="PANTHER" id="PTHR43424:SF1">
    <property type="entry name" value="LOCUS PUTATIVE PROTEIN 1-RELATED"/>
    <property type="match status" value="1"/>
</dbReference>